<sequence>MKIKFIATVALVSLICFACAVGIPVNSKLPVKQDNYLVANQVNSAKNDEAAFALRSLAIRQKIAALNLDELDAWWRREKIGDPHKYLLPVILARLSLGDKYDRQHSWDILLNMDKDQSDLYHFRSAFDIPIYFYFRDKMPDNVTASYRSMLESPRIKEWLETGTENHMMMQRLSGLALIDGSGSTNSDPATAASIEAWLRAEINKFLTIGQGEFHSSTYYGYSIGGLLNLYDFAKTPELKELAKAALDWYAANMAVRLSWGTAGGAESRGFDRGTWDQKELSAVAWMWWGDDVKVAERMSKNVAPLALLAGLSSYRPPTEFKALARKEIPLPFQLLASHPAYYSYHLDNQFWETFYITNDYSLSTLLIPGKSYQVKGTINAQYATYKLVVRDPKGEKNAVISLGGTYHNSMATGRSPGDQYLQKDGTVIYQLRLNEQDKNAGVPNRSHLVLPATFGEPKRYKSWYIWRIYEVWLCVRPWGEMSLLSPVSTSRREKDYQALVAKGDRTAWITDIARVSDYPDFQRLTAALDQSEIGDREWESLGKLTYNSLAGNRLEMTYQPDQGIARAIINGQERILKDWSVLESPYLREGLKTGVLEMFSSGKTWRLRNTLTSPKWELISNLG</sequence>
<gene>
    <name evidence="2" type="ORF">ACE1CC_34350</name>
</gene>
<evidence type="ECO:0000256" key="1">
    <source>
        <dbReference type="SAM" id="SignalP"/>
    </source>
</evidence>
<dbReference type="EMBL" id="JBHFNQ010000255">
    <property type="protein sequence ID" value="MFB2881957.1"/>
    <property type="molecule type" value="Genomic_DNA"/>
</dbReference>
<organism evidence="2 3">
    <name type="scientific">Floridaenema aerugineum BLCC-F46</name>
    <dbReference type="NCBI Taxonomy" id="3153654"/>
    <lineage>
        <taxon>Bacteria</taxon>
        <taxon>Bacillati</taxon>
        <taxon>Cyanobacteriota</taxon>
        <taxon>Cyanophyceae</taxon>
        <taxon>Oscillatoriophycideae</taxon>
        <taxon>Aerosakkonematales</taxon>
        <taxon>Aerosakkonemataceae</taxon>
        <taxon>Floridanema</taxon>
        <taxon>Floridanema aerugineum</taxon>
    </lineage>
</organism>
<comment type="caution">
    <text evidence="2">The sequence shown here is derived from an EMBL/GenBank/DDBJ whole genome shotgun (WGS) entry which is preliminary data.</text>
</comment>
<proteinExistence type="predicted"/>
<accession>A0ABV4XGM0</accession>
<keyword evidence="3" id="KW-1185">Reference proteome</keyword>
<evidence type="ECO:0000313" key="3">
    <source>
        <dbReference type="Proteomes" id="UP001576774"/>
    </source>
</evidence>
<reference evidence="2 3" key="1">
    <citation type="submission" date="2024-09" db="EMBL/GenBank/DDBJ databases">
        <title>Floridaenema gen nov. (Aerosakkonemataceae, Aerosakkonematales ord. nov., Cyanobacteria) from benthic tropical and subtropical fresh waters, with the description of four new species.</title>
        <authorList>
            <person name="Moretto J.A."/>
            <person name="Berthold D.E."/>
            <person name="Lefler F.W."/>
            <person name="Huang I.-S."/>
            <person name="Laughinghouse H. IV."/>
        </authorList>
    </citation>
    <scope>NUCLEOTIDE SEQUENCE [LARGE SCALE GENOMIC DNA]</scope>
    <source>
        <strain evidence="2 3">BLCC-F46</strain>
    </source>
</reference>
<protein>
    <submittedName>
        <fullName evidence="2">Uncharacterized protein</fullName>
    </submittedName>
</protein>
<feature type="signal peptide" evidence="1">
    <location>
        <begin position="1"/>
        <end position="20"/>
    </location>
</feature>
<evidence type="ECO:0000313" key="2">
    <source>
        <dbReference type="EMBL" id="MFB2881957.1"/>
    </source>
</evidence>
<keyword evidence="1" id="KW-0732">Signal</keyword>
<dbReference type="Proteomes" id="UP001576774">
    <property type="component" value="Unassembled WGS sequence"/>
</dbReference>
<dbReference type="RefSeq" id="WP_413274917.1">
    <property type="nucleotide sequence ID" value="NZ_JBHFNQ010000255.1"/>
</dbReference>
<feature type="chain" id="PRO_5045179211" evidence="1">
    <location>
        <begin position="21"/>
        <end position="624"/>
    </location>
</feature>
<name>A0ABV4XGM0_9CYAN</name>